<gene>
    <name evidence="2" type="ORF">LKD42_12540</name>
</gene>
<dbReference type="RefSeq" id="WP_248835908.1">
    <property type="nucleotide sequence ID" value="NZ_JAJEQE010000054.1"/>
</dbReference>
<evidence type="ECO:0000259" key="1">
    <source>
        <dbReference type="Pfam" id="PF24032"/>
    </source>
</evidence>
<sequence length="386" mass="43468">MIRFRWKNKWIPFEKVEWSGTDTQCSRKITVTLLHNPYDSTVEDLKIKLGDLVYLYDGTTQLFVGTVTTREKTVEIGTATYTAMDFMHHLLRSKATKKFKKLSPEKITAKICKDLQIKTSGLASTKVSIPKLIFEDKTYYDMIIEAYRKAKSKTGEKYMPVMKGNKVSVAVKGTDSGVVITQGINVTDATYTDTLDNMVNVVNIYNDSMRKVGQVKNKKNINTYGVYQETEKQEKGKDAKKSAKAKLTGITKECSIEAIGDVRAISGKSITVKEKATGLNGKFYIKTDTHTFENNVHTMKLDLSWKNTMEDGEGTSKESQKKELKNAAKCYYLANSTVYHSVKSCSACKGKTPTETTVQKIKQIKITQGTNKGKRKYKPCSKCWIT</sequence>
<accession>A0ABS8EXY0</accession>
<dbReference type="EMBL" id="JAJEQE010000054">
    <property type="protein sequence ID" value="MCC2150056.1"/>
    <property type="molecule type" value="Genomic_DNA"/>
</dbReference>
<comment type="caution">
    <text evidence="2">The sequence shown here is derived from an EMBL/GenBank/DDBJ whole genome shotgun (WGS) entry which is preliminary data.</text>
</comment>
<dbReference type="Pfam" id="PF24032">
    <property type="entry name" value="YQBQ"/>
    <property type="match status" value="1"/>
</dbReference>
<evidence type="ECO:0000313" key="3">
    <source>
        <dbReference type="Proteomes" id="UP001299235"/>
    </source>
</evidence>
<evidence type="ECO:0000313" key="2">
    <source>
        <dbReference type="EMBL" id="MCC2150056.1"/>
    </source>
</evidence>
<dbReference type="InterPro" id="IPR056937">
    <property type="entry name" value="YqbQ/XkdQ"/>
</dbReference>
<reference evidence="2 3" key="1">
    <citation type="submission" date="2021-10" db="EMBL/GenBank/DDBJ databases">
        <title>Anaerobic single-cell dispensing facilitates the cultivation of human gut bacteria.</title>
        <authorList>
            <person name="Afrizal A."/>
        </authorList>
    </citation>
    <scope>NUCLEOTIDE SEQUENCE [LARGE SCALE GENOMIC DNA]</scope>
    <source>
        <strain evidence="2 3">CLA-AA-H246</strain>
    </source>
</reference>
<dbReference type="Proteomes" id="UP001299235">
    <property type="component" value="Unassembled WGS sequence"/>
</dbReference>
<feature type="domain" description="YqbQ/XkdQ" evidence="1">
    <location>
        <begin position="16"/>
        <end position="303"/>
    </location>
</feature>
<keyword evidence="3" id="KW-1185">Reference proteome</keyword>
<protein>
    <recommendedName>
        <fullName evidence="1">YqbQ/XkdQ domain-containing protein</fullName>
    </recommendedName>
</protein>
<name>A0ABS8EXY0_9FIRM</name>
<proteinExistence type="predicted"/>
<organism evidence="2 3">
    <name type="scientific">Hominisplanchenecus faecis</name>
    <dbReference type="NCBI Taxonomy" id="2885351"/>
    <lineage>
        <taxon>Bacteria</taxon>
        <taxon>Bacillati</taxon>
        <taxon>Bacillota</taxon>
        <taxon>Clostridia</taxon>
        <taxon>Lachnospirales</taxon>
        <taxon>Lachnospiraceae</taxon>
        <taxon>Hominisplanchenecus</taxon>
    </lineage>
</organism>